<evidence type="ECO:0000256" key="2">
    <source>
        <dbReference type="ARBA" id="ARBA00022692"/>
    </source>
</evidence>
<evidence type="ECO:0000313" key="8">
    <source>
        <dbReference type="Proteomes" id="UP001175261"/>
    </source>
</evidence>
<feature type="transmembrane region" description="Helical" evidence="5">
    <location>
        <begin position="354"/>
        <end position="371"/>
    </location>
</feature>
<dbReference type="CDD" id="cd13952">
    <property type="entry name" value="7tm_classB"/>
    <property type="match status" value="1"/>
</dbReference>
<feature type="transmembrane region" description="Helical" evidence="5">
    <location>
        <begin position="110"/>
        <end position="128"/>
    </location>
</feature>
<dbReference type="PANTHER" id="PTHR23112">
    <property type="entry name" value="G PROTEIN-COUPLED RECEPTOR 157-RELATED"/>
    <property type="match status" value="1"/>
</dbReference>
<keyword evidence="2 5" id="KW-0812">Transmembrane</keyword>
<dbReference type="PROSITE" id="PS50261">
    <property type="entry name" value="G_PROTEIN_RECEP_F2_4"/>
    <property type="match status" value="1"/>
</dbReference>
<keyword evidence="4 5" id="KW-0472">Membrane</keyword>
<feature type="domain" description="G-protein coupled receptors family 2 profile 2" evidence="6">
    <location>
        <begin position="28"/>
        <end position="203"/>
    </location>
</feature>
<evidence type="ECO:0000313" key="7">
    <source>
        <dbReference type="EMBL" id="KAK0391464.1"/>
    </source>
</evidence>
<reference evidence="7" key="1">
    <citation type="submission" date="2022-10" db="EMBL/GenBank/DDBJ databases">
        <title>Determination and structural analysis of whole genome sequence of Sarocladium strictum F4-1.</title>
        <authorList>
            <person name="Hu L."/>
            <person name="Jiang Y."/>
        </authorList>
    </citation>
    <scope>NUCLEOTIDE SEQUENCE</scope>
    <source>
        <strain evidence="7">F4-1</strain>
    </source>
</reference>
<name>A0AA39GRZ7_SARSR</name>
<feature type="transmembrane region" description="Helical" evidence="5">
    <location>
        <begin position="391"/>
        <end position="413"/>
    </location>
</feature>
<dbReference type="Pfam" id="PF00002">
    <property type="entry name" value="7tm_2"/>
    <property type="match status" value="1"/>
</dbReference>
<dbReference type="GO" id="GO:0007189">
    <property type="term" value="P:adenylate cyclase-activating G protein-coupled receptor signaling pathway"/>
    <property type="evidence" value="ECO:0007669"/>
    <property type="project" value="TreeGrafter"/>
</dbReference>
<dbReference type="EMBL" id="JAPDFR010000001">
    <property type="protein sequence ID" value="KAK0391464.1"/>
    <property type="molecule type" value="Genomic_DNA"/>
</dbReference>
<dbReference type="AlphaFoldDB" id="A0AA39GRZ7"/>
<organism evidence="7 8">
    <name type="scientific">Sarocladium strictum</name>
    <name type="common">Black bundle disease fungus</name>
    <name type="synonym">Acremonium strictum</name>
    <dbReference type="NCBI Taxonomy" id="5046"/>
    <lineage>
        <taxon>Eukaryota</taxon>
        <taxon>Fungi</taxon>
        <taxon>Dikarya</taxon>
        <taxon>Ascomycota</taxon>
        <taxon>Pezizomycotina</taxon>
        <taxon>Sordariomycetes</taxon>
        <taxon>Hypocreomycetidae</taxon>
        <taxon>Hypocreales</taxon>
        <taxon>Sarocladiaceae</taxon>
        <taxon>Sarocladium</taxon>
    </lineage>
</organism>
<comment type="subcellular location">
    <subcellularLocation>
        <location evidence="1">Membrane</location>
        <topology evidence="1">Multi-pass membrane protein</topology>
    </subcellularLocation>
</comment>
<evidence type="ECO:0000256" key="3">
    <source>
        <dbReference type="ARBA" id="ARBA00022989"/>
    </source>
</evidence>
<dbReference type="InterPro" id="IPR000832">
    <property type="entry name" value="GPCR_2_secretin-like"/>
</dbReference>
<protein>
    <recommendedName>
        <fullName evidence="6">G-protein coupled receptors family 2 profile 2 domain-containing protein</fullName>
    </recommendedName>
</protein>
<feature type="transmembrane region" description="Helical" evidence="5">
    <location>
        <begin position="185"/>
        <end position="208"/>
    </location>
</feature>
<dbReference type="GO" id="GO:0005886">
    <property type="term" value="C:plasma membrane"/>
    <property type="evidence" value="ECO:0007669"/>
    <property type="project" value="TreeGrafter"/>
</dbReference>
<proteinExistence type="predicted"/>
<sequence length="493" mass="54651">MDLTVGPSSLTPVSHDGGSLTPSQMAILIILERTGAGLSMGAIALTVLTYIVFPKLRTTPNLFLLCASGANAAACCASMIGYDGMHAGLESGLCQAQAFIFQWFMQADPWWSFAMAVNVYLVFFFNANPTSFRKYLWIYCLVCFGGPLISAIALISVRGDPRGPIFGDAVCWIDTKWALVRIYSYYIPVWVCIFLSLFIYVAVGYHVFHHRNQFRNIGLNDSSESGKMDLVSSSDGGESAEHYTARFPDFYGTAVTEVKVTSDTSAVPNLACNDFLTVTLPPAAYRHNPSRNRSRSWAKAHTERYVPGSGSQNFQTICSSDNQTQQASRVMSRLRGFSSSASLKLRRLDPVKMAYLRTSFIFGFAIFVTWTPSSINRLYSITNDNKVSFHLSVASGCVLPLQGVWNAIIYFATSWSIVKVELKALASKIRRRQGNDRTTMRPDGGLYTPQRRLTFENTQGIDRIYGPPLGHGSDEIELCEQSQFTDHLEGRDA</sequence>
<dbReference type="GO" id="GO:0004930">
    <property type="term" value="F:G protein-coupled receptor activity"/>
    <property type="evidence" value="ECO:0007669"/>
    <property type="project" value="InterPro"/>
</dbReference>
<feature type="transmembrane region" description="Helical" evidence="5">
    <location>
        <begin position="25"/>
        <end position="53"/>
    </location>
</feature>
<evidence type="ECO:0000256" key="5">
    <source>
        <dbReference type="SAM" id="Phobius"/>
    </source>
</evidence>
<evidence type="ECO:0000256" key="1">
    <source>
        <dbReference type="ARBA" id="ARBA00004141"/>
    </source>
</evidence>
<evidence type="ECO:0000256" key="4">
    <source>
        <dbReference type="ARBA" id="ARBA00023136"/>
    </source>
</evidence>
<dbReference type="Gene3D" id="1.20.1070.10">
    <property type="entry name" value="Rhodopsin 7-helix transmembrane proteins"/>
    <property type="match status" value="1"/>
</dbReference>
<accession>A0AA39GRZ7</accession>
<keyword evidence="3 5" id="KW-1133">Transmembrane helix</keyword>
<keyword evidence="8" id="KW-1185">Reference proteome</keyword>
<dbReference type="PANTHER" id="PTHR23112:SF0">
    <property type="entry name" value="TRANSMEMBRANE PROTEIN 116"/>
    <property type="match status" value="1"/>
</dbReference>
<dbReference type="Proteomes" id="UP001175261">
    <property type="component" value="Unassembled WGS sequence"/>
</dbReference>
<dbReference type="SUPFAM" id="SSF81321">
    <property type="entry name" value="Family A G protein-coupled receptor-like"/>
    <property type="match status" value="1"/>
</dbReference>
<gene>
    <name evidence="7" type="ORF">NLU13_0965</name>
</gene>
<feature type="transmembrane region" description="Helical" evidence="5">
    <location>
        <begin position="62"/>
        <end position="82"/>
    </location>
</feature>
<comment type="caution">
    <text evidence="7">The sequence shown here is derived from an EMBL/GenBank/DDBJ whole genome shotgun (WGS) entry which is preliminary data.</text>
</comment>
<feature type="transmembrane region" description="Helical" evidence="5">
    <location>
        <begin position="135"/>
        <end position="157"/>
    </location>
</feature>
<dbReference type="GO" id="GO:0007166">
    <property type="term" value="P:cell surface receptor signaling pathway"/>
    <property type="evidence" value="ECO:0007669"/>
    <property type="project" value="InterPro"/>
</dbReference>
<evidence type="ECO:0000259" key="6">
    <source>
        <dbReference type="PROSITE" id="PS50261"/>
    </source>
</evidence>
<dbReference type="InterPro" id="IPR017981">
    <property type="entry name" value="GPCR_2-like_7TM"/>
</dbReference>